<reference evidence="2" key="2">
    <citation type="submission" date="2020-09" db="EMBL/GenBank/DDBJ databases">
        <authorList>
            <person name="Sun Q."/>
            <person name="Zhou Y."/>
        </authorList>
    </citation>
    <scope>NUCLEOTIDE SEQUENCE</scope>
    <source>
        <strain evidence="2">CGMCC 4.7299</strain>
    </source>
</reference>
<dbReference type="RefSeq" id="WP_189076983.1">
    <property type="nucleotide sequence ID" value="NZ_BMMX01000001.1"/>
</dbReference>
<evidence type="ECO:0008006" key="4">
    <source>
        <dbReference type="Google" id="ProtNLM"/>
    </source>
</evidence>
<feature type="compositionally biased region" description="Acidic residues" evidence="1">
    <location>
        <begin position="168"/>
        <end position="179"/>
    </location>
</feature>
<protein>
    <recommendedName>
        <fullName evidence="4">Clumping factor A</fullName>
    </recommendedName>
</protein>
<dbReference type="EMBL" id="BMMX01000001">
    <property type="protein sequence ID" value="GGK70651.1"/>
    <property type="molecule type" value="Genomic_DNA"/>
</dbReference>
<name>A0A8J3BRI7_9ACTN</name>
<dbReference type="AlphaFoldDB" id="A0A8J3BRI7"/>
<evidence type="ECO:0000256" key="1">
    <source>
        <dbReference type="SAM" id="MobiDB-lite"/>
    </source>
</evidence>
<keyword evidence="3" id="KW-1185">Reference proteome</keyword>
<sequence length="282" mass="28788">MIVVSLLLILVAVGLLVLGLAGGSSALLISSIVASLLAAVALVVGARQAAAASDRRSAPTPAGEDGFATFPAADEAPPAVREPDVTQSFDPAAYRGDESVGAEQAVPIAETDQPAGDLSHSDADSGDSDDYPDEADRRADADRAAPDYARATEFIGSARSDEPTADAAEAEPSPEGENVDEGRAASSSPTTGEFAAVTGEDPDDEPSPQVVQPNDAVRVARMDAEVLVVDGRPRYHVAGCPHLDGRAGEPLPAAEAVELGFSPCGLCRPVDRLMSAAEAGRH</sequence>
<reference evidence="2" key="1">
    <citation type="journal article" date="2014" name="Int. J. Syst. Evol. Microbiol.">
        <title>Complete genome sequence of Corynebacterium casei LMG S-19264T (=DSM 44701T), isolated from a smear-ripened cheese.</title>
        <authorList>
            <consortium name="US DOE Joint Genome Institute (JGI-PGF)"/>
            <person name="Walter F."/>
            <person name="Albersmeier A."/>
            <person name="Kalinowski J."/>
            <person name="Ruckert C."/>
        </authorList>
    </citation>
    <scope>NUCLEOTIDE SEQUENCE</scope>
    <source>
        <strain evidence="2">CGMCC 4.7299</strain>
    </source>
</reference>
<feature type="compositionally biased region" description="Basic and acidic residues" evidence="1">
    <location>
        <begin position="134"/>
        <end position="145"/>
    </location>
</feature>
<feature type="region of interest" description="Disordered" evidence="1">
    <location>
        <begin position="109"/>
        <end position="216"/>
    </location>
</feature>
<accession>A0A8J3BRI7</accession>
<evidence type="ECO:0000313" key="2">
    <source>
        <dbReference type="EMBL" id="GGK70651.1"/>
    </source>
</evidence>
<gene>
    <name evidence="2" type="ORF">GCM10012284_00620</name>
</gene>
<feature type="compositionally biased region" description="Acidic residues" evidence="1">
    <location>
        <begin position="124"/>
        <end position="133"/>
    </location>
</feature>
<proteinExistence type="predicted"/>
<comment type="caution">
    <text evidence="2">The sequence shown here is derived from an EMBL/GenBank/DDBJ whole genome shotgun (WGS) entry which is preliminary data.</text>
</comment>
<dbReference type="Proteomes" id="UP000656042">
    <property type="component" value="Unassembled WGS sequence"/>
</dbReference>
<feature type="region of interest" description="Disordered" evidence="1">
    <location>
        <begin position="53"/>
        <end position="92"/>
    </location>
</feature>
<organism evidence="2 3">
    <name type="scientific">Mangrovihabitans endophyticus</name>
    <dbReference type="NCBI Taxonomy" id="1751298"/>
    <lineage>
        <taxon>Bacteria</taxon>
        <taxon>Bacillati</taxon>
        <taxon>Actinomycetota</taxon>
        <taxon>Actinomycetes</taxon>
        <taxon>Micromonosporales</taxon>
        <taxon>Micromonosporaceae</taxon>
        <taxon>Mangrovihabitans</taxon>
    </lineage>
</organism>
<evidence type="ECO:0000313" key="3">
    <source>
        <dbReference type="Proteomes" id="UP000656042"/>
    </source>
</evidence>